<reference evidence="2 3" key="1">
    <citation type="submission" date="2019-03" db="EMBL/GenBank/DDBJ databases">
        <title>First draft genome of Liparis tanakae, snailfish: a comprehensive survey of snailfish specific genes.</title>
        <authorList>
            <person name="Kim W."/>
            <person name="Song I."/>
            <person name="Jeong J.-H."/>
            <person name="Kim D."/>
            <person name="Kim S."/>
            <person name="Ryu S."/>
            <person name="Song J.Y."/>
            <person name="Lee S.K."/>
        </authorList>
    </citation>
    <scope>NUCLEOTIDE SEQUENCE [LARGE SCALE GENOMIC DNA]</scope>
    <source>
        <tissue evidence="2">Muscle</tissue>
    </source>
</reference>
<feature type="region of interest" description="Disordered" evidence="1">
    <location>
        <begin position="24"/>
        <end position="46"/>
    </location>
</feature>
<dbReference type="Proteomes" id="UP000314294">
    <property type="component" value="Unassembled WGS sequence"/>
</dbReference>
<gene>
    <name evidence="2" type="ORF">EYF80_028770</name>
</gene>
<protein>
    <submittedName>
        <fullName evidence="2">Uncharacterized protein</fullName>
    </submittedName>
</protein>
<organism evidence="2 3">
    <name type="scientific">Liparis tanakae</name>
    <name type="common">Tanaka's snailfish</name>
    <dbReference type="NCBI Taxonomy" id="230148"/>
    <lineage>
        <taxon>Eukaryota</taxon>
        <taxon>Metazoa</taxon>
        <taxon>Chordata</taxon>
        <taxon>Craniata</taxon>
        <taxon>Vertebrata</taxon>
        <taxon>Euteleostomi</taxon>
        <taxon>Actinopterygii</taxon>
        <taxon>Neopterygii</taxon>
        <taxon>Teleostei</taxon>
        <taxon>Neoteleostei</taxon>
        <taxon>Acanthomorphata</taxon>
        <taxon>Eupercaria</taxon>
        <taxon>Perciformes</taxon>
        <taxon>Cottioidei</taxon>
        <taxon>Cottales</taxon>
        <taxon>Liparidae</taxon>
        <taxon>Liparis</taxon>
    </lineage>
</organism>
<evidence type="ECO:0000256" key="1">
    <source>
        <dbReference type="SAM" id="MobiDB-lite"/>
    </source>
</evidence>
<accession>A0A4Z2H8A9</accession>
<dbReference type="EMBL" id="SRLO01000323">
    <property type="protein sequence ID" value="TNN60992.1"/>
    <property type="molecule type" value="Genomic_DNA"/>
</dbReference>
<dbReference type="AlphaFoldDB" id="A0A4Z2H8A9"/>
<evidence type="ECO:0000313" key="2">
    <source>
        <dbReference type="EMBL" id="TNN60992.1"/>
    </source>
</evidence>
<name>A0A4Z2H8A9_9TELE</name>
<keyword evidence="3" id="KW-1185">Reference proteome</keyword>
<proteinExistence type="predicted"/>
<evidence type="ECO:0000313" key="3">
    <source>
        <dbReference type="Proteomes" id="UP000314294"/>
    </source>
</evidence>
<sequence>MVLRLRLKRGEARRGVWAPCKQWRAGGRAQNRRTTEPQNNRRTRTQLRSARALTFDRPAISVHVYIRLCPCETTGLGFHPPPRQLLRHLHTEM</sequence>
<comment type="caution">
    <text evidence="2">The sequence shown here is derived from an EMBL/GenBank/DDBJ whole genome shotgun (WGS) entry which is preliminary data.</text>
</comment>